<reference evidence="3 4" key="1">
    <citation type="journal article" date="2014" name="Genome Announc.">
        <title>Draft genome sequences of six enterohepatic helicobacter species isolated from humans and one from rhesus macaques.</title>
        <authorList>
            <person name="Shen Z."/>
            <person name="Sheh A."/>
            <person name="Young S.K."/>
            <person name="Abouelliel A."/>
            <person name="Ward D.V."/>
            <person name="Earl A.M."/>
            <person name="Fox J.G."/>
        </authorList>
    </citation>
    <scope>NUCLEOTIDE SEQUENCE [LARGE SCALE GENOMIC DNA]</scope>
    <source>
        <strain evidence="3 4">MIT 99-5501</strain>
    </source>
</reference>
<dbReference type="Pfam" id="PF07598">
    <property type="entry name" value="DUF1561"/>
    <property type="match status" value="1"/>
</dbReference>
<dbReference type="RefSeq" id="WP_023928784.1">
    <property type="nucleotide sequence ID" value="NZ_KI669456.1"/>
</dbReference>
<feature type="region of interest" description="Disordered" evidence="1">
    <location>
        <begin position="47"/>
        <end position="66"/>
    </location>
</feature>
<dbReference type="eggNOG" id="ENOG5033RPQ">
    <property type="taxonomic scope" value="Bacteria"/>
</dbReference>
<accession>V8C634</accession>
<evidence type="ECO:0000256" key="2">
    <source>
        <dbReference type="SAM" id="SignalP"/>
    </source>
</evidence>
<evidence type="ECO:0008006" key="5">
    <source>
        <dbReference type="Google" id="ProtNLM"/>
    </source>
</evidence>
<name>V8C634_9HELI</name>
<dbReference type="STRING" id="1357400.HMPREF2086_01947"/>
<proteinExistence type="predicted"/>
<evidence type="ECO:0000313" key="3">
    <source>
        <dbReference type="EMBL" id="ETD22216.1"/>
    </source>
</evidence>
<evidence type="ECO:0000313" key="4">
    <source>
        <dbReference type="Proteomes" id="UP000018731"/>
    </source>
</evidence>
<dbReference type="Proteomes" id="UP000018731">
    <property type="component" value="Unassembled WGS sequence"/>
</dbReference>
<keyword evidence="2" id="KW-0732">Signal</keyword>
<dbReference type="HOGENOM" id="CLU_733125_0_0_7"/>
<evidence type="ECO:0000256" key="1">
    <source>
        <dbReference type="SAM" id="MobiDB-lite"/>
    </source>
</evidence>
<dbReference type="OrthoDB" id="5313874at2"/>
<dbReference type="PROSITE" id="PS51257">
    <property type="entry name" value="PROKAR_LIPOPROTEIN"/>
    <property type="match status" value="1"/>
</dbReference>
<dbReference type="InterPro" id="IPR011455">
    <property type="entry name" value="DUF1561"/>
</dbReference>
<organism evidence="3 4">
    <name type="scientific">Helicobacter macacae MIT 99-5501</name>
    <dbReference type="NCBI Taxonomy" id="1357400"/>
    <lineage>
        <taxon>Bacteria</taxon>
        <taxon>Pseudomonadati</taxon>
        <taxon>Campylobacterota</taxon>
        <taxon>Epsilonproteobacteria</taxon>
        <taxon>Campylobacterales</taxon>
        <taxon>Helicobacteraceae</taxon>
        <taxon>Helicobacter</taxon>
    </lineage>
</organism>
<dbReference type="AlphaFoldDB" id="V8C634"/>
<keyword evidence="4" id="KW-1185">Reference proteome</keyword>
<dbReference type="EMBL" id="AZJI01000010">
    <property type="protein sequence ID" value="ETD22216.1"/>
    <property type="molecule type" value="Genomic_DNA"/>
</dbReference>
<comment type="caution">
    <text evidence="3">The sequence shown here is derived from an EMBL/GenBank/DDBJ whole genome shotgun (WGS) entry which is preliminary data.</text>
</comment>
<feature type="chain" id="PRO_5004767222" description="Ricin B lectin domain-containing protein" evidence="2">
    <location>
        <begin position="21"/>
        <end position="377"/>
    </location>
</feature>
<sequence>MLQKSSLAIFALLFVSLFFASCSLHNKPSNQSSQNKRTQGQTLKALGATPNLSSPRQLPPDNPKDTPIAVRVQGNAKWCYAPQFSASAQNYSYMALISCSRDEALKARYDVLSRLAYYINNTWVCITAPGSVFSSLREADMLYLSPCVINDERQQWKIKNGQFWSVDERYSIKDDGDFLYAAWAFDEKYNEHSLDSSMLEWEKTIAPAGTLNFGFLLSWEEKSVKYYVRNDSSSTEKYPLYYNVESGHIASYDAFVPQLNCMYSNLSGGDWDWVVWGKCDDTKPPKENKAFFKPVLIGEKKVALKDRNGNYLRVTHYGIHWGVPYLAKPSYIPKDSANAASSEFIISREFQDWLALISANEGDNLPFCPAPGDPRPD</sequence>
<feature type="signal peptide" evidence="2">
    <location>
        <begin position="1"/>
        <end position="20"/>
    </location>
</feature>
<dbReference type="PATRIC" id="fig|1357400.3.peg.2632"/>
<gene>
    <name evidence="3" type="ORF">HMPREF2086_01947</name>
</gene>
<protein>
    <recommendedName>
        <fullName evidence="5">Ricin B lectin domain-containing protein</fullName>
    </recommendedName>
</protein>